<dbReference type="RefSeq" id="XP_020436418.1">
    <property type="nucleotide sequence ID" value="XM_020574346.1"/>
</dbReference>
<evidence type="ECO:0000313" key="5">
    <source>
        <dbReference type="Proteomes" id="UP000001396"/>
    </source>
</evidence>
<evidence type="ECO:0000259" key="3">
    <source>
        <dbReference type="PROSITE" id="PS51391"/>
    </source>
</evidence>
<dbReference type="AlphaFoldDB" id="D3B4Q4"/>
<dbReference type="EMBL" id="ADBJ01000010">
    <property type="protein sequence ID" value="EFA84302.1"/>
    <property type="molecule type" value="Genomic_DNA"/>
</dbReference>
<name>D3B4Q4_HETP5</name>
<organism evidence="4 5">
    <name type="scientific">Heterostelium pallidum (strain ATCC 26659 / Pp 5 / PN500)</name>
    <name type="common">Cellular slime mold</name>
    <name type="synonym">Polysphondylium pallidum</name>
    <dbReference type="NCBI Taxonomy" id="670386"/>
    <lineage>
        <taxon>Eukaryota</taxon>
        <taxon>Amoebozoa</taxon>
        <taxon>Evosea</taxon>
        <taxon>Eumycetozoa</taxon>
        <taxon>Dictyostelia</taxon>
        <taxon>Acytosteliales</taxon>
        <taxon>Acytosteliaceae</taxon>
        <taxon>Heterostelium</taxon>
    </lineage>
</organism>
<dbReference type="InterPro" id="IPR006569">
    <property type="entry name" value="CID_dom"/>
</dbReference>
<proteinExistence type="predicted"/>
<keyword evidence="5" id="KW-1185">Reference proteome</keyword>
<reference evidence="4 5" key="1">
    <citation type="journal article" date="2011" name="Genome Res.">
        <title>Phylogeny-wide analysis of social amoeba genomes highlights ancient origins for complex intercellular communication.</title>
        <authorList>
            <person name="Heidel A.J."/>
            <person name="Lawal H.M."/>
            <person name="Felder M."/>
            <person name="Schilde C."/>
            <person name="Helps N.R."/>
            <person name="Tunggal B."/>
            <person name="Rivero F."/>
            <person name="John U."/>
            <person name="Schleicher M."/>
            <person name="Eichinger L."/>
            <person name="Platzer M."/>
            <person name="Noegel A.A."/>
            <person name="Schaap P."/>
            <person name="Gloeckner G."/>
        </authorList>
    </citation>
    <scope>NUCLEOTIDE SEQUENCE [LARGE SCALE GENOMIC DNA]</scope>
    <source>
        <strain evidence="5">ATCC 26659 / Pp 5 / PN500</strain>
    </source>
</reference>
<protein>
    <recommendedName>
        <fullName evidence="3">CID domain-containing protein</fullName>
    </recommendedName>
</protein>
<feature type="coiled-coil region" evidence="1">
    <location>
        <begin position="85"/>
        <end position="112"/>
    </location>
</feature>
<dbReference type="Proteomes" id="UP000001396">
    <property type="component" value="Unassembled WGS sequence"/>
</dbReference>
<evidence type="ECO:0000313" key="4">
    <source>
        <dbReference type="EMBL" id="EFA84302.1"/>
    </source>
</evidence>
<feature type="region of interest" description="Disordered" evidence="2">
    <location>
        <begin position="20"/>
        <end position="78"/>
    </location>
</feature>
<feature type="compositionally biased region" description="Low complexity" evidence="2">
    <location>
        <begin position="53"/>
        <end position="78"/>
    </location>
</feature>
<gene>
    <name evidence="4" type="ORF">PPL_03379</name>
</gene>
<dbReference type="SMART" id="SM00582">
    <property type="entry name" value="RPR"/>
    <property type="match status" value="1"/>
</dbReference>
<dbReference type="Pfam" id="PF04818">
    <property type="entry name" value="CID"/>
    <property type="match status" value="1"/>
</dbReference>
<accession>D3B4Q4</accession>
<dbReference type="PROSITE" id="PS51391">
    <property type="entry name" value="CID"/>
    <property type="match status" value="1"/>
</dbReference>
<evidence type="ECO:0000256" key="1">
    <source>
        <dbReference type="SAM" id="Coils"/>
    </source>
</evidence>
<keyword evidence="1" id="KW-0175">Coiled coil</keyword>
<dbReference type="InterPro" id="IPR008942">
    <property type="entry name" value="ENTH_VHS"/>
</dbReference>
<dbReference type="SUPFAM" id="SSF48464">
    <property type="entry name" value="ENTH/VHS domain"/>
    <property type="match status" value="1"/>
</dbReference>
<dbReference type="GeneID" id="31358901"/>
<dbReference type="STRING" id="670386.D3B4Q4"/>
<evidence type="ECO:0000256" key="2">
    <source>
        <dbReference type="SAM" id="MobiDB-lite"/>
    </source>
</evidence>
<dbReference type="Gene3D" id="1.25.40.90">
    <property type="match status" value="1"/>
</dbReference>
<dbReference type="OMA" id="EWIMNNC"/>
<sequence length="289" mass="35404">MNQNYYQQQQQQQQQQYYNQQTLPQQPTQQQQQQQWNYNMQQNQQHHHHHHQQQYIQQPPQYNQQQYHQQQQHQQFQQQQQYHSQQQQQQQQQQYQQALQQQQQQQQQLQNQATPQPLVDDNTLIFQFNEILNGLVNSNNYIRNTKDWMIGHEGRASIIIDQIVQRIPLNSIDQNILLLYLINDVLHFCAIKVMNGYQENYIKRVYQQLPLILQFFTNANHIQRNKIISVYIWNDHAIYTQEECNMIKKQLKIVITPGVLVSHLLDYQKNTGRKKALRNRYYYHFMKIY</sequence>
<comment type="caution">
    <text evidence="4">The sequence shown here is derived from an EMBL/GenBank/DDBJ whole genome shotgun (WGS) entry which is preliminary data.</text>
</comment>
<dbReference type="InParanoid" id="D3B4Q4"/>
<feature type="domain" description="CID" evidence="3">
    <location>
        <begin position="120"/>
        <end position="255"/>
    </location>
</feature>
<feature type="compositionally biased region" description="Low complexity" evidence="2">
    <location>
        <begin position="20"/>
        <end position="44"/>
    </location>
</feature>